<dbReference type="InterPro" id="IPR005543">
    <property type="entry name" value="PASTA_dom"/>
</dbReference>
<dbReference type="PROSITE" id="PS51178">
    <property type="entry name" value="PASTA"/>
    <property type="match status" value="1"/>
</dbReference>
<feature type="domain" description="PASTA" evidence="2">
    <location>
        <begin position="188"/>
        <end position="251"/>
    </location>
</feature>
<organism evidence="3 4">
    <name type="scientific">Paractinoplanes globisporus</name>
    <dbReference type="NCBI Taxonomy" id="113565"/>
    <lineage>
        <taxon>Bacteria</taxon>
        <taxon>Bacillati</taxon>
        <taxon>Actinomycetota</taxon>
        <taxon>Actinomycetes</taxon>
        <taxon>Micromonosporales</taxon>
        <taxon>Micromonosporaceae</taxon>
        <taxon>Paractinoplanes</taxon>
    </lineage>
</organism>
<keyword evidence="1" id="KW-1133">Transmembrane helix</keyword>
<protein>
    <submittedName>
        <fullName evidence="3">PASTA domain-containing protein</fullName>
    </submittedName>
</protein>
<accession>A0ABW6WU87</accession>
<dbReference type="EMBL" id="JBIAZU010000008">
    <property type="protein sequence ID" value="MFF5296125.1"/>
    <property type="molecule type" value="Genomic_DNA"/>
</dbReference>
<evidence type="ECO:0000313" key="4">
    <source>
        <dbReference type="Proteomes" id="UP001602245"/>
    </source>
</evidence>
<dbReference type="Proteomes" id="UP001602245">
    <property type="component" value="Unassembled WGS sequence"/>
</dbReference>
<evidence type="ECO:0000313" key="3">
    <source>
        <dbReference type="EMBL" id="MFF5296125.1"/>
    </source>
</evidence>
<evidence type="ECO:0000256" key="1">
    <source>
        <dbReference type="SAM" id="Phobius"/>
    </source>
</evidence>
<comment type="caution">
    <text evidence="3">The sequence shown here is derived from an EMBL/GenBank/DDBJ whole genome shotgun (WGS) entry which is preliminary data.</text>
</comment>
<keyword evidence="4" id="KW-1185">Reference proteome</keyword>
<feature type="transmembrane region" description="Helical" evidence="1">
    <location>
        <begin position="21"/>
        <end position="44"/>
    </location>
</feature>
<keyword evidence="1" id="KW-0812">Transmembrane</keyword>
<dbReference type="Pfam" id="PF03793">
    <property type="entry name" value="PASTA"/>
    <property type="match status" value="1"/>
</dbReference>
<evidence type="ECO:0000259" key="2">
    <source>
        <dbReference type="PROSITE" id="PS51178"/>
    </source>
</evidence>
<dbReference type="Gene3D" id="3.30.10.20">
    <property type="match status" value="1"/>
</dbReference>
<name>A0ABW6WU87_9ACTN</name>
<reference evidence="3 4" key="1">
    <citation type="submission" date="2024-10" db="EMBL/GenBank/DDBJ databases">
        <title>The Natural Products Discovery Center: Release of the First 8490 Sequenced Strains for Exploring Actinobacteria Biosynthetic Diversity.</title>
        <authorList>
            <person name="Kalkreuter E."/>
            <person name="Kautsar S.A."/>
            <person name="Yang D."/>
            <person name="Bader C.D."/>
            <person name="Teijaro C.N."/>
            <person name="Fluegel L."/>
            <person name="Davis C.M."/>
            <person name="Simpson J.R."/>
            <person name="Lauterbach L."/>
            <person name="Steele A.D."/>
            <person name="Gui C."/>
            <person name="Meng S."/>
            <person name="Li G."/>
            <person name="Viehrig K."/>
            <person name="Ye F."/>
            <person name="Su P."/>
            <person name="Kiefer A.F."/>
            <person name="Nichols A."/>
            <person name="Cepeda A.J."/>
            <person name="Yan W."/>
            <person name="Fan B."/>
            <person name="Jiang Y."/>
            <person name="Adhikari A."/>
            <person name="Zheng C.-J."/>
            <person name="Schuster L."/>
            <person name="Cowan T.M."/>
            <person name="Smanski M.J."/>
            <person name="Chevrette M.G."/>
            <person name="De Carvalho L.P.S."/>
            <person name="Shen B."/>
        </authorList>
    </citation>
    <scope>NUCLEOTIDE SEQUENCE [LARGE SCALE GENOMIC DNA]</scope>
    <source>
        <strain evidence="3 4">NPDC000087</strain>
    </source>
</reference>
<gene>
    <name evidence="3" type="ORF">ACFY35_42385</name>
</gene>
<dbReference type="CDD" id="cd06577">
    <property type="entry name" value="PASTA_pknB"/>
    <property type="match status" value="1"/>
</dbReference>
<sequence>MTQRESARRSGRPGRRAGDKIQRGVMIMALTMLTGMVVVAILLTRAADSWGAGVTVFLLFVAAAAIGAALGFLFGLPRARVADLSSPDGAPSTPPPTRVATYYLTNSNLIKVSDWLTTIVIGLGLVNLGKVVPGLRSLGQALHEPLGATPYSSTVGISVLIVGVLAGFVLTYLWTSIRVRELLEEAERQSQQTVPELRNQTLGEAREAASRSNVTLLVPDDAPDSSLVTRQAVPAGTTVPSGTSVAVSTVEAPITK</sequence>
<feature type="transmembrane region" description="Helical" evidence="1">
    <location>
        <begin position="155"/>
        <end position="174"/>
    </location>
</feature>
<proteinExistence type="predicted"/>
<feature type="transmembrane region" description="Helical" evidence="1">
    <location>
        <begin position="115"/>
        <end position="135"/>
    </location>
</feature>
<feature type="transmembrane region" description="Helical" evidence="1">
    <location>
        <begin position="50"/>
        <end position="76"/>
    </location>
</feature>
<dbReference type="RefSeq" id="WP_085944360.1">
    <property type="nucleotide sequence ID" value="NZ_JBIAZU010000008.1"/>
</dbReference>
<keyword evidence="1" id="KW-0472">Membrane</keyword>